<dbReference type="EMBL" id="QUQM01000007">
    <property type="protein sequence ID" value="KAA8645548.1"/>
    <property type="molecule type" value="Genomic_DNA"/>
</dbReference>
<name>A0A4S3JEY4_9EURO</name>
<evidence type="ECO:0000313" key="3">
    <source>
        <dbReference type="EMBL" id="THC93752.1"/>
    </source>
</evidence>
<dbReference type="Proteomes" id="UP000324241">
    <property type="component" value="Unassembled WGS sequence"/>
</dbReference>
<dbReference type="VEuPathDB" id="FungiDB:EYZ11_006760"/>
<proteinExistence type="predicted"/>
<reference evidence="3 4" key="1">
    <citation type="submission" date="2019-03" db="EMBL/GenBank/DDBJ databases">
        <title>The genome sequence of a newly discovered highly antifungal drug resistant Aspergillus species, Aspergillus tanneri NIH 1004.</title>
        <authorList>
            <person name="Mounaud S."/>
            <person name="Singh I."/>
            <person name="Joardar V."/>
            <person name="Pakala S."/>
            <person name="Pakala S."/>
            <person name="Venepally P."/>
            <person name="Hoover J."/>
            <person name="Nierman W."/>
            <person name="Chung J."/>
            <person name="Losada L."/>
        </authorList>
    </citation>
    <scope>NUCLEOTIDE SEQUENCE [LARGE SCALE GENOMIC DNA]</scope>
    <source>
        <strain evidence="3 4">NIH1004</strain>
    </source>
</reference>
<dbReference type="EMBL" id="SOSA01000246">
    <property type="protein sequence ID" value="THC93752.1"/>
    <property type="molecule type" value="Genomic_DNA"/>
</dbReference>
<organism evidence="3 4">
    <name type="scientific">Aspergillus tanneri</name>
    <dbReference type="NCBI Taxonomy" id="1220188"/>
    <lineage>
        <taxon>Eukaryota</taxon>
        <taxon>Fungi</taxon>
        <taxon>Dikarya</taxon>
        <taxon>Ascomycota</taxon>
        <taxon>Pezizomycotina</taxon>
        <taxon>Eurotiomycetes</taxon>
        <taxon>Eurotiomycetidae</taxon>
        <taxon>Eurotiales</taxon>
        <taxon>Aspergillaceae</taxon>
        <taxon>Aspergillus</taxon>
        <taxon>Aspergillus subgen. Circumdati</taxon>
    </lineage>
</organism>
<protein>
    <submittedName>
        <fullName evidence="3">Uncharacterized protein</fullName>
    </submittedName>
</protein>
<feature type="chain" id="PRO_5036358482" evidence="1">
    <location>
        <begin position="21"/>
        <end position="123"/>
    </location>
</feature>
<sequence length="123" mass="11897">MQITKTILVVSAAFAPFVVAGSAPTLTVTLQSVGADPSTTLAPTFKASPLPTAIVNVTPSLSAKPTSTPLWKASSSSIRASSTSAVPPAVSSIPPATGGAAPAMKLSGVVAGGVLAAAGLLML</sequence>
<keyword evidence="4" id="KW-1185">Reference proteome</keyword>
<keyword evidence="1" id="KW-0732">Signal</keyword>
<reference evidence="2 5" key="2">
    <citation type="submission" date="2019-08" db="EMBL/GenBank/DDBJ databases">
        <title>The genome sequence of a newly discovered highly antifungal drug resistant Aspergillus species, Aspergillus tanneri NIH 1004.</title>
        <authorList>
            <person name="Mounaud S."/>
            <person name="Singh I."/>
            <person name="Joardar V."/>
            <person name="Pakala S."/>
            <person name="Pakala S."/>
            <person name="Venepally P."/>
            <person name="Chung J.K."/>
            <person name="Losada L."/>
            <person name="Nierman W.C."/>
        </authorList>
    </citation>
    <scope>NUCLEOTIDE SEQUENCE [LARGE SCALE GENOMIC DNA]</scope>
    <source>
        <strain evidence="2 5">NIH1004</strain>
    </source>
</reference>
<comment type="caution">
    <text evidence="3">The sequence shown here is derived from an EMBL/GenBank/DDBJ whole genome shotgun (WGS) entry which is preliminary data.</text>
</comment>
<gene>
    <name evidence="2" type="ORF">ATNIH1004_006967</name>
    <name evidence="3" type="ORF">EYZ11_006760</name>
</gene>
<dbReference type="GeneID" id="54329669"/>
<evidence type="ECO:0000313" key="4">
    <source>
        <dbReference type="Proteomes" id="UP000308092"/>
    </source>
</evidence>
<dbReference type="Proteomes" id="UP000308092">
    <property type="component" value="Unassembled WGS sequence"/>
</dbReference>
<accession>A0A4S3JEY4</accession>
<feature type="signal peptide" evidence="1">
    <location>
        <begin position="1"/>
        <end position="20"/>
    </location>
</feature>
<evidence type="ECO:0000313" key="5">
    <source>
        <dbReference type="Proteomes" id="UP000324241"/>
    </source>
</evidence>
<evidence type="ECO:0000256" key="1">
    <source>
        <dbReference type="SAM" id="SignalP"/>
    </source>
</evidence>
<evidence type="ECO:0000313" key="2">
    <source>
        <dbReference type="EMBL" id="KAA8645548.1"/>
    </source>
</evidence>
<dbReference type="AlphaFoldDB" id="A0A4S3JEY4"/>
<dbReference type="RefSeq" id="XP_033424909.1">
    <property type="nucleotide sequence ID" value="XM_033571594.1"/>
</dbReference>